<dbReference type="InterPro" id="IPR012675">
    <property type="entry name" value="Beta-grasp_dom_sf"/>
</dbReference>
<dbReference type="Proteomes" id="UP001163328">
    <property type="component" value="Chromosome"/>
</dbReference>
<dbReference type="InterPro" id="IPR002912">
    <property type="entry name" value="ACT_dom"/>
</dbReference>
<name>A0ABY6LVP1_9FLAO</name>
<dbReference type="SUPFAM" id="SSF109604">
    <property type="entry name" value="HD-domain/PDEase-like"/>
    <property type="match status" value="1"/>
</dbReference>
<dbReference type="InterPro" id="IPR004811">
    <property type="entry name" value="RelA/Spo_fam"/>
</dbReference>
<organism evidence="3 4">
    <name type="scientific">Flavobacterium agricola</name>
    <dbReference type="NCBI Taxonomy" id="2870839"/>
    <lineage>
        <taxon>Bacteria</taxon>
        <taxon>Pseudomonadati</taxon>
        <taxon>Bacteroidota</taxon>
        <taxon>Flavobacteriia</taxon>
        <taxon>Flavobacteriales</taxon>
        <taxon>Flavobacteriaceae</taxon>
        <taxon>Flavobacterium</taxon>
    </lineage>
</organism>
<dbReference type="Pfam" id="PF13328">
    <property type="entry name" value="HD_4"/>
    <property type="match status" value="1"/>
</dbReference>
<dbReference type="RefSeq" id="WP_264432091.1">
    <property type="nucleotide sequence ID" value="NZ_CP081495.1"/>
</dbReference>
<evidence type="ECO:0000256" key="1">
    <source>
        <dbReference type="RuleBase" id="RU003847"/>
    </source>
</evidence>
<evidence type="ECO:0000259" key="2">
    <source>
        <dbReference type="PROSITE" id="PS51880"/>
    </source>
</evidence>
<dbReference type="Pfam" id="PF13291">
    <property type="entry name" value="ACT_4"/>
    <property type="match status" value="1"/>
</dbReference>
<comment type="similarity">
    <text evidence="1">Belongs to the relA/spoT family.</text>
</comment>
<feature type="domain" description="TGS" evidence="2">
    <location>
        <begin position="417"/>
        <end position="478"/>
    </location>
</feature>
<dbReference type="Pfam" id="PF19296">
    <property type="entry name" value="RelA_AH_RIS"/>
    <property type="match status" value="1"/>
</dbReference>
<comment type="function">
    <text evidence="1">In eubacteria ppGpp (guanosine 3'-diphosphate 5'-diphosphate) is a mediator of the stringent response that coordinates a variety of cellular activities in response to changes in nutritional abundance.</text>
</comment>
<dbReference type="CDD" id="cd05399">
    <property type="entry name" value="NT_Rel-Spo_like"/>
    <property type="match status" value="1"/>
</dbReference>
<gene>
    <name evidence="3" type="ORF">K5I29_07410</name>
</gene>
<dbReference type="SUPFAM" id="SSF81271">
    <property type="entry name" value="TGS-like"/>
    <property type="match status" value="1"/>
</dbReference>
<dbReference type="InterPro" id="IPR045865">
    <property type="entry name" value="ACT-like_dom_sf"/>
</dbReference>
<dbReference type="Pfam" id="PF04607">
    <property type="entry name" value="RelA_SpoT"/>
    <property type="match status" value="1"/>
</dbReference>
<dbReference type="InterPro" id="IPR003607">
    <property type="entry name" value="HD/PDEase_dom"/>
</dbReference>
<dbReference type="SUPFAM" id="SSF81301">
    <property type="entry name" value="Nucleotidyltransferase"/>
    <property type="match status" value="1"/>
</dbReference>
<dbReference type="InterPro" id="IPR033655">
    <property type="entry name" value="TGS_RelA/SpoT"/>
</dbReference>
<dbReference type="CDD" id="cd01668">
    <property type="entry name" value="TGS_RSH"/>
    <property type="match status" value="1"/>
</dbReference>
<dbReference type="InterPro" id="IPR007685">
    <property type="entry name" value="RelA_SpoT"/>
</dbReference>
<dbReference type="InterPro" id="IPR004095">
    <property type="entry name" value="TGS"/>
</dbReference>
<sequence length="755" mass="85853">MTEQEIEAENKAIAKEYKELLKISYQTLTEEDKLLIRRAFDIAVRAHSDQRRKSGEAYIFHPIAVAKIVASDIGLGATSIAAALMHDVIEDSEITAEQIIAELSRKDEKVHEVVSVDRATKVAHIVEGLTKMAKVKTSEEISLQAENYRKMLLTLNDDVRVILIKIADRLHNMQTMVSMADYKQAKIASETLYIYAPLAHRLGLYNIKLMLEDLGLRYTEPEVYNDILQKMQESKEEQEAYIKQVTDVLSASLDAENIEYSIKGRPKSIYSIHRKMVKQGVTFDEVYDKYAIRIVYQSEPSQEKFLAWKIYSIVTDHYRPSPSRLRDWISAPKSTGYEALHITVMGPKGRWVEIQVRSERMDEIAEKGYAAHYKYKNADSEENSLDIWINQLKEVLESSESNAVEFVEDFKLNLYSKEIYVFTPKGEIKSLPKGATTLDFAFAIHSEVGTRTRGTRVNGKLVPLNYVLNSGDQVEVITSANQKPSASWLDYVTTARAKNKIKNVLNESTKKIAEEGKEILERKLRHLKIDINDNIINEMVVYFKIKTSLDLFYRVGVGTIDNTQIKEFANNRGNSFFNFVKSKIIRTKPAVNPELIDKNELTKNLDLLVFGKNEDKLEYKFASCCSPIPGDKVFGFITINEGIKVHRTDCPNAISLQSNFAYRIMQAKWIDSSQQEFKASINITGMDTMGLTNELTKIISSEMHVNIQSISLSGDAGIFKGQLTVIVQNNSILKKLIEKIKNIEGVDKVTRVYNN</sequence>
<dbReference type="PANTHER" id="PTHR21262">
    <property type="entry name" value="GUANOSINE-3',5'-BIS DIPHOSPHATE 3'-PYROPHOSPHOHYDROLASE"/>
    <property type="match status" value="1"/>
</dbReference>
<proteinExistence type="inferred from homology"/>
<dbReference type="InterPro" id="IPR045600">
    <property type="entry name" value="RelA/SpoT_AH_RIS"/>
</dbReference>
<dbReference type="SUPFAM" id="SSF55021">
    <property type="entry name" value="ACT-like"/>
    <property type="match status" value="1"/>
</dbReference>
<dbReference type="SMART" id="SM00954">
    <property type="entry name" value="RelA_SpoT"/>
    <property type="match status" value="1"/>
</dbReference>
<evidence type="ECO:0000313" key="4">
    <source>
        <dbReference type="Proteomes" id="UP001163328"/>
    </source>
</evidence>
<dbReference type="NCBIfam" id="TIGR00691">
    <property type="entry name" value="spoT_relA"/>
    <property type="match status" value="1"/>
</dbReference>
<dbReference type="PROSITE" id="PS51880">
    <property type="entry name" value="TGS"/>
    <property type="match status" value="1"/>
</dbReference>
<dbReference type="Pfam" id="PF02824">
    <property type="entry name" value="TGS"/>
    <property type="match status" value="1"/>
</dbReference>
<dbReference type="InterPro" id="IPR043519">
    <property type="entry name" value="NT_sf"/>
</dbReference>
<dbReference type="Gene3D" id="3.30.460.10">
    <property type="entry name" value="Beta Polymerase, domain 2"/>
    <property type="match status" value="1"/>
</dbReference>
<dbReference type="EMBL" id="CP081495">
    <property type="protein sequence ID" value="UYW00397.1"/>
    <property type="molecule type" value="Genomic_DNA"/>
</dbReference>
<keyword evidence="4" id="KW-1185">Reference proteome</keyword>
<dbReference type="InterPro" id="IPR012676">
    <property type="entry name" value="TGS-like"/>
</dbReference>
<dbReference type="CDD" id="cd00077">
    <property type="entry name" value="HDc"/>
    <property type="match status" value="1"/>
</dbReference>
<accession>A0ABY6LVP1</accession>
<evidence type="ECO:0000313" key="3">
    <source>
        <dbReference type="EMBL" id="UYW00397.1"/>
    </source>
</evidence>
<dbReference type="Gene3D" id="3.30.70.260">
    <property type="match status" value="1"/>
</dbReference>
<reference evidence="3" key="1">
    <citation type="submission" date="2021-08" db="EMBL/GenBank/DDBJ databases">
        <title>Flavobacterium sp. strain CC-SYL302.</title>
        <authorList>
            <person name="Lin S.-Y."/>
            <person name="Lee T.-H."/>
            <person name="Young C.-C."/>
        </authorList>
    </citation>
    <scope>NUCLEOTIDE SEQUENCE</scope>
    <source>
        <strain evidence="3">CC-SYL302</strain>
    </source>
</reference>
<dbReference type="PANTHER" id="PTHR21262:SF31">
    <property type="entry name" value="GTP PYROPHOSPHOKINASE"/>
    <property type="match status" value="1"/>
</dbReference>
<protein>
    <submittedName>
        <fullName evidence="3">RelA/SpoT family protein</fullName>
    </submittedName>
</protein>
<dbReference type="Gene3D" id="1.10.3210.10">
    <property type="entry name" value="Hypothetical protein af1432"/>
    <property type="match status" value="1"/>
</dbReference>
<dbReference type="Gene3D" id="3.10.20.30">
    <property type="match status" value="1"/>
</dbReference>